<dbReference type="NCBIfam" id="TIGR01843">
    <property type="entry name" value="type_I_hlyD"/>
    <property type="match status" value="1"/>
</dbReference>
<comment type="similarity">
    <text evidence="2 9">Belongs to the membrane fusion protein (MFP) (TC 8.A.1) family.</text>
</comment>
<feature type="domain" description="Multidrug resistance protein MdtA-like barrel-sandwich hybrid" evidence="11">
    <location>
        <begin position="71"/>
        <end position="259"/>
    </location>
</feature>
<evidence type="ECO:0000256" key="8">
    <source>
        <dbReference type="ARBA" id="ARBA00023136"/>
    </source>
</evidence>
<dbReference type="Pfam" id="PF25917">
    <property type="entry name" value="BSH_RND"/>
    <property type="match status" value="1"/>
</dbReference>
<dbReference type="Pfam" id="PF26002">
    <property type="entry name" value="Beta-barrel_AprE"/>
    <property type="match status" value="1"/>
</dbReference>
<keyword evidence="5 9" id="KW-0997">Cell inner membrane</keyword>
<evidence type="ECO:0000313" key="14">
    <source>
        <dbReference type="Proteomes" id="UP000281084"/>
    </source>
</evidence>
<dbReference type="SUPFAM" id="SSF111369">
    <property type="entry name" value="HlyD-like secretion proteins"/>
    <property type="match status" value="1"/>
</dbReference>
<feature type="domain" description="AprE-like beta-barrel" evidence="12">
    <location>
        <begin position="282"/>
        <end position="374"/>
    </location>
</feature>
<evidence type="ECO:0000256" key="4">
    <source>
        <dbReference type="ARBA" id="ARBA00022475"/>
    </source>
</evidence>
<keyword evidence="6 9" id="KW-0812">Transmembrane</keyword>
<dbReference type="InterPro" id="IPR010129">
    <property type="entry name" value="T1SS_HlyD"/>
</dbReference>
<dbReference type="AlphaFoldDB" id="A0A3A8G813"/>
<comment type="subcellular location">
    <subcellularLocation>
        <location evidence="1 9">Cell inner membrane</location>
        <topology evidence="1 9">Single-pass membrane protein</topology>
    </subcellularLocation>
</comment>
<evidence type="ECO:0000256" key="6">
    <source>
        <dbReference type="ARBA" id="ARBA00022692"/>
    </source>
</evidence>
<keyword evidence="7 9" id="KW-1133">Transmembrane helix</keyword>
<keyword evidence="3 9" id="KW-0813">Transport</keyword>
<reference evidence="13 14" key="1">
    <citation type="submission" date="2018-09" db="EMBL/GenBank/DDBJ databases">
        <title>The draft genome of Acinetobacter spp. strains.</title>
        <authorList>
            <person name="Qin J."/>
            <person name="Feng Y."/>
            <person name="Zong Z."/>
        </authorList>
    </citation>
    <scope>NUCLEOTIDE SEQUENCE [LARGE SCALE GENOMIC DNA]</scope>
    <source>
        <strain evidence="13 14">WCHAc060002</strain>
    </source>
</reference>
<evidence type="ECO:0000256" key="2">
    <source>
        <dbReference type="ARBA" id="ARBA00009477"/>
    </source>
</evidence>
<evidence type="ECO:0000256" key="5">
    <source>
        <dbReference type="ARBA" id="ARBA00022519"/>
    </source>
</evidence>
<dbReference type="InterPro" id="IPR050739">
    <property type="entry name" value="MFP"/>
</dbReference>
<dbReference type="InterPro" id="IPR058982">
    <property type="entry name" value="Beta-barrel_AprE"/>
</dbReference>
<keyword evidence="4 9" id="KW-1003">Cell membrane</keyword>
<dbReference type="PRINTS" id="PR01490">
    <property type="entry name" value="RTXTOXIND"/>
</dbReference>
<evidence type="ECO:0000256" key="10">
    <source>
        <dbReference type="SAM" id="Coils"/>
    </source>
</evidence>
<evidence type="ECO:0000256" key="7">
    <source>
        <dbReference type="ARBA" id="ARBA00022989"/>
    </source>
</evidence>
<evidence type="ECO:0000256" key="3">
    <source>
        <dbReference type="ARBA" id="ARBA00022448"/>
    </source>
</evidence>
<dbReference type="Proteomes" id="UP000281084">
    <property type="component" value="Unassembled WGS sequence"/>
</dbReference>
<evidence type="ECO:0000256" key="1">
    <source>
        <dbReference type="ARBA" id="ARBA00004377"/>
    </source>
</evidence>
<protein>
    <recommendedName>
        <fullName evidence="9">Membrane fusion protein (MFP) family protein</fullName>
    </recommendedName>
</protein>
<dbReference type="PANTHER" id="PTHR30386">
    <property type="entry name" value="MEMBRANE FUSION SUBUNIT OF EMRAB-TOLC MULTIDRUG EFFLUX PUMP"/>
    <property type="match status" value="1"/>
</dbReference>
<accession>A0A3A8G813</accession>
<proteinExistence type="inferred from homology"/>
<evidence type="ECO:0000313" key="13">
    <source>
        <dbReference type="EMBL" id="RKG55222.1"/>
    </source>
</evidence>
<evidence type="ECO:0000259" key="12">
    <source>
        <dbReference type="Pfam" id="PF26002"/>
    </source>
</evidence>
<dbReference type="GO" id="GO:0005886">
    <property type="term" value="C:plasma membrane"/>
    <property type="evidence" value="ECO:0007669"/>
    <property type="project" value="UniProtKB-SubCell"/>
</dbReference>
<dbReference type="PANTHER" id="PTHR30386:SF26">
    <property type="entry name" value="TRANSPORT PROTEIN COMB"/>
    <property type="match status" value="1"/>
</dbReference>
<dbReference type="Gene3D" id="2.40.30.170">
    <property type="match status" value="1"/>
</dbReference>
<dbReference type="InterPro" id="IPR058625">
    <property type="entry name" value="MdtA-like_BSH"/>
</dbReference>
<dbReference type="RefSeq" id="WP_120366742.1">
    <property type="nucleotide sequence ID" value="NZ_RAXZ01000002.1"/>
</dbReference>
<dbReference type="Gene3D" id="2.40.50.100">
    <property type="match status" value="1"/>
</dbReference>
<feature type="coiled-coil region" evidence="10">
    <location>
        <begin position="153"/>
        <end position="211"/>
    </location>
</feature>
<feature type="transmembrane region" description="Helical" evidence="9">
    <location>
        <begin position="21"/>
        <end position="44"/>
    </location>
</feature>
<dbReference type="InterPro" id="IPR006144">
    <property type="entry name" value="Secretion_HlyD_CS"/>
</dbReference>
<sequence>MSENNQEIQRSNKVSYQEPPLPKASLIIWIICIGLLVILVWAWLFKLEEVSTGTGKIIPSSKEQVIQSLEGGIITKMNVREGQIVEQGQVLAQLDPTRLESNVGESESLLIASRATSARLRAEVNGTPLSFPPEVQRDPKLVREETALYQSRRDNLEQSLAGLKQSLQLIEEELAMTAPLVAKGAASEVEVIRLKSRANELRNQMNDVRNQYYVKSREELSKANTDVETQQQVVRGKSDTLSRTIFKSPVRGVVKEIDVMTLGGVVPQNGKLMTIVPLDEQLLVEARISPRDIAFIHPGQEALVKITAYDYSIFGGLKGKVTVISPDTLRDEVKQDQFYYRVYIRTDSDKLVNKAGKSFAITPGMVATVDIRTGQKTVLDYLVKPFNKAREALRER</sequence>
<evidence type="ECO:0000256" key="9">
    <source>
        <dbReference type="RuleBase" id="RU365093"/>
    </source>
</evidence>
<comment type="caution">
    <text evidence="13">The sequence shown here is derived from an EMBL/GenBank/DDBJ whole genome shotgun (WGS) entry which is preliminary data.</text>
</comment>
<keyword evidence="8 9" id="KW-0472">Membrane</keyword>
<organism evidence="13 14">
    <name type="scientific">Acinetobacter cumulans</name>
    <dbReference type="NCBI Taxonomy" id="2136182"/>
    <lineage>
        <taxon>Bacteria</taxon>
        <taxon>Pseudomonadati</taxon>
        <taxon>Pseudomonadota</taxon>
        <taxon>Gammaproteobacteria</taxon>
        <taxon>Moraxellales</taxon>
        <taxon>Moraxellaceae</taxon>
        <taxon>Acinetobacter</taxon>
    </lineage>
</organism>
<evidence type="ECO:0000259" key="11">
    <source>
        <dbReference type="Pfam" id="PF25917"/>
    </source>
</evidence>
<dbReference type="GO" id="GO:0009306">
    <property type="term" value="P:protein secretion"/>
    <property type="evidence" value="ECO:0007669"/>
    <property type="project" value="InterPro"/>
</dbReference>
<dbReference type="EMBL" id="RAXZ01000002">
    <property type="protein sequence ID" value="RKG55222.1"/>
    <property type="molecule type" value="Genomic_DNA"/>
</dbReference>
<keyword evidence="10" id="KW-0175">Coiled coil</keyword>
<dbReference type="PROSITE" id="PS00543">
    <property type="entry name" value="HLYD_FAMILY"/>
    <property type="match status" value="1"/>
</dbReference>
<name>A0A3A8G813_9GAMM</name>
<dbReference type="Gene3D" id="1.10.287.470">
    <property type="entry name" value="Helix hairpin bin"/>
    <property type="match status" value="1"/>
</dbReference>
<gene>
    <name evidence="13" type="ORF">D7V64_02585</name>
</gene>